<dbReference type="EMBL" id="LAZP02000708">
    <property type="protein sequence ID" value="PFH55950.1"/>
    <property type="molecule type" value="Genomic_DNA"/>
</dbReference>
<evidence type="ECO:0000256" key="1">
    <source>
        <dbReference type="SAM" id="SignalP"/>
    </source>
</evidence>
<dbReference type="OrthoDB" id="4906926at2759"/>
<dbReference type="Proteomes" id="UP000037136">
    <property type="component" value="Unassembled WGS sequence"/>
</dbReference>
<evidence type="ECO:0000313" key="3">
    <source>
        <dbReference type="Proteomes" id="UP000037136"/>
    </source>
</evidence>
<name>A0A2A9P504_OPHUN</name>
<evidence type="ECO:0000313" key="2">
    <source>
        <dbReference type="EMBL" id="PFH55950.1"/>
    </source>
</evidence>
<comment type="caution">
    <text evidence="2">The sequence shown here is derived from an EMBL/GenBank/DDBJ whole genome shotgun (WGS) entry which is preliminary data.</text>
</comment>
<proteinExistence type="predicted"/>
<evidence type="ECO:0008006" key="4">
    <source>
        <dbReference type="Google" id="ProtNLM"/>
    </source>
</evidence>
<sequence>MKHLLPALALASAVVRVLGESSIAALRQTPKGSVEARDDARDCNRQNECLASLSKVFNNILPIMSRFCDQNQGAMTDEARDLSLLPAGHEAEYVRDRCTARGGRRSMLHASCACIAKDSTLGVKECRRALEHKLGGAQAVTDFCYLATFGESRTVSNPYSNRTVLTDLDACADRRLVVEVCQAAVPWNQRWSSPQCLQDECYIAMEMLVDGSIQQVCRGMLAGRVSSVTGFRLAARHCDVQRQIKACRCVTAPEPEFGDSEPACQETQCFKGLQKHLGRHSNKYCQAVLDAHDGRDDGLDGPAMPSLASDARRLGCRYRELIEACRCTRPSQVRQHPTCAHDECYGAMEEHYEGFKDAIESYCDELRVMTPADSERDLRRYHFGPQCFKTAAVRSACSCVSRNWQAPACVADECYRGIDSGLAHQNLTVFDFCKGVIRDPSQTPEAALPGIGSSCPNTAALRKACDCVVPPESRTVWLGNLGPAHCYRDSCFSSIERSYHGDFHIGVVGFCKPTLRQLTLDAAKVPIPEGCADAQALEEACFCAVPKESRVWTSPKCVDDACYRRIDHGAPINDFCRSWRRSLETTAVSSPTFPGLQLSCPGPESISKACDCHQPHGTAEWAEPRCAQNQCYASLDEALDQYPGVRRFCQELQWTQQNQLPAPKVPTGLGKACAGPEAVAEACNCVMAEDVELIQPSSSDDFEFLDPVCMEQACRSGMQRTLGHDAGDVCRALVDGIPLEQQGVSQENIALLQAGCDDMEPKTIGKDYAREKAGPIRRRDVISGVQSKMMAACRCILLRPSDDV</sequence>
<feature type="chain" id="PRO_5012134403" description="Extracellular membrane protein CFEM domain-containing protein" evidence="1">
    <location>
        <begin position="20"/>
        <end position="804"/>
    </location>
</feature>
<keyword evidence="3" id="KW-1185">Reference proteome</keyword>
<gene>
    <name evidence="2" type="ORF">XA68_17336</name>
</gene>
<reference evidence="2 3" key="2">
    <citation type="journal article" date="2017" name="Sci. Rep.">
        <title>Ant-infecting Ophiocordyceps genomes reveal a high diversity of potential behavioral manipulation genes and a possible major role for enterotoxins.</title>
        <authorList>
            <person name="de Bekker C."/>
            <person name="Ohm R.A."/>
            <person name="Evans H.C."/>
            <person name="Brachmann A."/>
            <person name="Hughes D.P."/>
        </authorList>
    </citation>
    <scope>NUCLEOTIDE SEQUENCE [LARGE SCALE GENOMIC DNA]</scope>
    <source>
        <strain evidence="2 3">SC16a</strain>
    </source>
</reference>
<accession>A0A2A9P504</accession>
<organism evidence="2 3">
    <name type="scientific">Ophiocordyceps unilateralis</name>
    <name type="common">Zombie-ant fungus</name>
    <name type="synonym">Torrubia unilateralis</name>
    <dbReference type="NCBI Taxonomy" id="268505"/>
    <lineage>
        <taxon>Eukaryota</taxon>
        <taxon>Fungi</taxon>
        <taxon>Dikarya</taxon>
        <taxon>Ascomycota</taxon>
        <taxon>Pezizomycotina</taxon>
        <taxon>Sordariomycetes</taxon>
        <taxon>Hypocreomycetidae</taxon>
        <taxon>Hypocreales</taxon>
        <taxon>Ophiocordycipitaceae</taxon>
        <taxon>Ophiocordyceps</taxon>
    </lineage>
</organism>
<reference evidence="2 3" key="1">
    <citation type="journal article" date="2015" name="BMC Genomics">
        <title>Gene expression during zombie ant biting behavior reflects the complexity underlying fungal parasitic behavioral manipulation.</title>
        <authorList>
            <person name="de Bekker C."/>
            <person name="Ohm R.A."/>
            <person name="Loreto R.G."/>
            <person name="Sebastian A."/>
            <person name="Albert I."/>
            <person name="Merrow M."/>
            <person name="Brachmann A."/>
            <person name="Hughes D.P."/>
        </authorList>
    </citation>
    <scope>NUCLEOTIDE SEQUENCE [LARGE SCALE GENOMIC DNA]</scope>
    <source>
        <strain evidence="2 3">SC16a</strain>
    </source>
</reference>
<keyword evidence="1" id="KW-0732">Signal</keyword>
<protein>
    <recommendedName>
        <fullName evidence="4">Extracellular membrane protein CFEM domain-containing protein</fullName>
    </recommendedName>
</protein>
<dbReference type="AlphaFoldDB" id="A0A2A9P504"/>
<feature type="signal peptide" evidence="1">
    <location>
        <begin position="1"/>
        <end position="19"/>
    </location>
</feature>